<evidence type="ECO:0000313" key="4">
    <source>
        <dbReference type="EMBL" id="EAR08021.1"/>
    </source>
</evidence>
<evidence type="ECO:0000256" key="2">
    <source>
        <dbReference type="SAM" id="MobiDB-lite"/>
    </source>
</evidence>
<feature type="compositionally biased region" description="Polar residues" evidence="2">
    <location>
        <begin position="19"/>
        <end position="41"/>
    </location>
</feature>
<dbReference type="HOGENOM" id="CLU_789577_0_0_6"/>
<dbReference type="Proteomes" id="UP000005953">
    <property type="component" value="Unassembled WGS sequence"/>
</dbReference>
<keyword evidence="5" id="KW-1185">Reference proteome</keyword>
<evidence type="ECO:0000313" key="5">
    <source>
        <dbReference type="Proteomes" id="UP000005953"/>
    </source>
</evidence>
<proteinExistence type="predicted"/>
<feature type="compositionally biased region" description="Polar residues" evidence="2">
    <location>
        <begin position="140"/>
        <end position="154"/>
    </location>
</feature>
<accession>A4BIQ7</accession>
<feature type="region of interest" description="Disordered" evidence="2">
    <location>
        <begin position="19"/>
        <end position="43"/>
    </location>
</feature>
<dbReference type="Pfam" id="PF18433">
    <property type="entry name" value="DUF5610"/>
    <property type="match status" value="1"/>
</dbReference>
<name>A4BIQ7_9GAMM</name>
<keyword evidence="1" id="KW-0175">Coiled coil</keyword>
<reference evidence="4 5" key="1">
    <citation type="submission" date="2006-02" db="EMBL/GenBank/DDBJ databases">
        <authorList>
            <person name="Pinhassi J."/>
            <person name="Pedros-Alio C."/>
            <person name="Ferriera S."/>
            <person name="Johnson J."/>
            <person name="Kravitz S."/>
            <person name="Halpern A."/>
            <person name="Remington K."/>
            <person name="Beeson K."/>
            <person name="Tran B."/>
            <person name="Rogers Y.-H."/>
            <person name="Friedman R."/>
            <person name="Venter J.C."/>
        </authorList>
    </citation>
    <scope>NUCLEOTIDE SEQUENCE [LARGE SCALE GENOMIC DNA]</scope>
    <source>
        <strain evidence="4 5">MED297</strain>
    </source>
</reference>
<protein>
    <recommendedName>
        <fullName evidence="3">DUF5610 domain-containing protein</fullName>
    </recommendedName>
</protein>
<sequence>MPATASQWSYSSTYSRYESQSYQKLDQPPVSTQGAAKTENANDAEATSAAQNFNVDALVDKIWSFASERIAKAKADGASEEELASLWEAAEKGVEQGFSEARDVLSAMGEDSDELTMKIDSAYGQLMDKLGERNLDDAESSGSAQSTEPAATRNNAVVDRMIQMQQYERQTFSLDLKTSEGDVIQIRAVNENAASLSDSRFGRQASTQWSSVEMGGYSLMVKGDLNEQEMEDLDALLGEVNELAEEFYNGDYQTAFSMAKDLNIDGTTLKSLNLSMQEVEQKAASVYAETAGETTRLPRGLEPLQQYAEKLMQAQEKWQERFEAPSEFLKTLGNHPMNRGEMLSVAEQLMM</sequence>
<feature type="domain" description="DUF5610" evidence="3">
    <location>
        <begin position="20"/>
        <end position="132"/>
    </location>
</feature>
<evidence type="ECO:0000259" key="3">
    <source>
        <dbReference type="Pfam" id="PF18433"/>
    </source>
</evidence>
<evidence type="ECO:0000256" key="1">
    <source>
        <dbReference type="SAM" id="Coils"/>
    </source>
</evidence>
<feature type="coiled-coil region" evidence="1">
    <location>
        <begin position="226"/>
        <end position="289"/>
    </location>
</feature>
<gene>
    <name evidence="4" type="ORF">MED297_15665</name>
</gene>
<dbReference type="STRING" id="314283.MED297_15665"/>
<dbReference type="EMBL" id="AAOE01000027">
    <property type="protein sequence ID" value="EAR08021.1"/>
    <property type="molecule type" value="Genomic_DNA"/>
</dbReference>
<dbReference type="InterPro" id="IPR041651">
    <property type="entry name" value="DUF5610"/>
</dbReference>
<dbReference type="AlphaFoldDB" id="A4BIQ7"/>
<dbReference type="Gene3D" id="1.10.132.90">
    <property type="match status" value="1"/>
</dbReference>
<organism evidence="4 5">
    <name type="scientific">Reinekea blandensis MED297</name>
    <dbReference type="NCBI Taxonomy" id="314283"/>
    <lineage>
        <taxon>Bacteria</taxon>
        <taxon>Pseudomonadati</taxon>
        <taxon>Pseudomonadota</taxon>
        <taxon>Gammaproteobacteria</taxon>
        <taxon>Oceanospirillales</taxon>
        <taxon>Saccharospirillaceae</taxon>
        <taxon>Reinekea</taxon>
    </lineage>
</organism>
<feature type="region of interest" description="Disordered" evidence="2">
    <location>
        <begin position="135"/>
        <end position="154"/>
    </location>
</feature>
<comment type="caution">
    <text evidence="4">The sequence shown here is derived from an EMBL/GenBank/DDBJ whole genome shotgun (WGS) entry which is preliminary data.</text>
</comment>